<evidence type="ECO:0000313" key="1">
    <source>
        <dbReference type="EMBL" id="CAI9156768.1"/>
    </source>
</evidence>
<proteinExistence type="predicted"/>
<accession>A0ABN8Y8H9</accession>
<sequence length="119" mass="12548">MGLGCPCTLVVLPQGPGSLGHSASLFRCREGGLCGLARLVVGRHTESASCNLPSGLQRHECGWVVWLLAASRLSCLFGIRLLALGGRDSILLLEKVLRELSVEAGIRKPSEPGSEGARD</sequence>
<protein>
    <submittedName>
        <fullName evidence="1">Uncharacterized protein</fullName>
    </submittedName>
</protein>
<dbReference type="Proteomes" id="UP001176941">
    <property type="component" value="Chromosome 15"/>
</dbReference>
<organism evidence="1 2">
    <name type="scientific">Rangifer tarandus platyrhynchus</name>
    <name type="common">Svalbard reindeer</name>
    <dbReference type="NCBI Taxonomy" id="3082113"/>
    <lineage>
        <taxon>Eukaryota</taxon>
        <taxon>Metazoa</taxon>
        <taxon>Chordata</taxon>
        <taxon>Craniata</taxon>
        <taxon>Vertebrata</taxon>
        <taxon>Euteleostomi</taxon>
        <taxon>Mammalia</taxon>
        <taxon>Eutheria</taxon>
        <taxon>Laurasiatheria</taxon>
        <taxon>Artiodactyla</taxon>
        <taxon>Ruminantia</taxon>
        <taxon>Pecora</taxon>
        <taxon>Cervidae</taxon>
        <taxon>Odocoileinae</taxon>
        <taxon>Rangifer</taxon>
    </lineage>
</organism>
<dbReference type="EMBL" id="OX459951">
    <property type="protein sequence ID" value="CAI9156768.1"/>
    <property type="molecule type" value="Genomic_DNA"/>
</dbReference>
<name>A0ABN8Y8H9_RANTA</name>
<evidence type="ECO:0000313" key="2">
    <source>
        <dbReference type="Proteomes" id="UP001176941"/>
    </source>
</evidence>
<reference evidence="1" key="1">
    <citation type="submission" date="2023-04" db="EMBL/GenBank/DDBJ databases">
        <authorList>
            <consortium name="ELIXIR-Norway"/>
        </authorList>
    </citation>
    <scope>NUCLEOTIDE SEQUENCE [LARGE SCALE GENOMIC DNA]</scope>
</reference>
<keyword evidence="2" id="KW-1185">Reference proteome</keyword>
<gene>
    <name evidence="1" type="ORF">MRATA1EN1_LOCUS5730</name>
</gene>